<evidence type="ECO:0000313" key="3">
    <source>
        <dbReference type="Proteomes" id="UP001497516"/>
    </source>
</evidence>
<feature type="compositionally biased region" description="Basic and acidic residues" evidence="1">
    <location>
        <begin position="21"/>
        <end position="30"/>
    </location>
</feature>
<gene>
    <name evidence="2" type="ORF">LTRI10_LOCUS30347</name>
</gene>
<keyword evidence="3" id="KW-1185">Reference proteome</keyword>
<dbReference type="AlphaFoldDB" id="A0AAV2EU81"/>
<evidence type="ECO:0000313" key="2">
    <source>
        <dbReference type="EMBL" id="CAL1389494.1"/>
    </source>
</evidence>
<name>A0AAV2EU81_9ROSI</name>
<dbReference type="Proteomes" id="UP001497516">
    <property type="component" value="Chromosome 5"/>
</dbReference>
<organism evidence="2 3">
    <name type="scientific">Linum trigynum</name>
    <dbReference type="NCBI Taxonomy" id="586398"/>
    <lineage>
        <taxon>Eukaryota</taxon>
        <taxon>Viridiplantae</taxon>
        <taxon>Streptophyta</taxon>
        <taxon>Embryophyta</taxon>
        <taxon>Tracheophyta</taxon>
        <taxon>Spermatophyta</taxon>
        <taxon>Magnoliopsida</taxon>
        <taxon>eudicotyledons</taxon>
        <taxon>Gunneridae</taxon>
        <taxon>Pentapetalae</taxon>
        <taxon>rosids</taxon>
        <taxon>fabids</taxon>
        <taxon>Malpighiales</taxon>
        <taxon>Linaceae</taxon>
        <taxon>Linum</taxon>
    </lineage>
</organism>
<reference evidence="2 3" key="1">
    <citation type="submission" date="2024-04" db="EMBL/GenBank/DDBJ databases">
        <authorList>
            <person name="Fracassetti M."/>
        </authorList>
    </citation>
    <scope>NUCLEOTIDE SEQUENCE [LARGE SCALE GENOMIC DNA]</scope>
</reference>
<sequence length="101" mass="10735">MERGVPEAASKRAKVSSPRVKAGEKHDPAPKRSTKSGSVAVSPLAATDTEAAELAFHTISEQLAMPNEYTATSSVSNRHLAGTAPRFFFGVSGCDFFILRV</sequence>
<feature type="region of interest" description="Disordered" evidence="1">
    <location>
        <begin position="1"/>
        <end position="41"/>
    </location>
</feature>
<accession>A0AAV2EU81</accession>
<evidence type="ECO:0000256" key="1">
    <source>
        <dbReference type="SAM" id="MobiDB-lite"/>
    </source>
</evidence>
<dbReference type="EMBL" id="OZ034818">
    <property type="protein sequence ID" value="CAL1389494.1"/>
    <property type="molecule type" value="Genomic_DNA"/>
</dbReference>
<proteinExistence type="predicted"/>
<protein>
    <submittedName>
        <fullName evidence="2">Uncharacterized protein</fullName>
    </submittedName>
</protein>